<dbReference type="STRING" id="156889.Mmc1_0592"/>
<accession>A0L570</accession>
<name>A0L570_MAGMM</name>
<evidence type="ECO:0000313" key="2">
    <source>
        <dbReference type="Proteomes" id="UP000002586"/>
    </source>
</evidence>
<proteinExistence type="predicted"/>
<dbReference type="Proteomes" id="UP000002586">
    <property type="component" value="Chromosome"/>
</dbReference>
<protein>
    <submittedName>
        <fullName evidence="1">Uncharacterized protein</fullName>
    </submittedName>
</protein>
<organism evidence="1 2">
    <name type="scientific">Magnetococcus marinus (strain ATCC BAA-1437 / JCM 17883 / MC-1)</name>
    <dbReference type="NCBI Taxonomy" id="156889"/>
    <lineage>
        <taxon>Bacteria</taxon>
        <taxon>Pseudomonadati</taxon>
        <taxon>Pseudomonadota</taxon>
        <taxon>Magnetococcia</taxon>
        <taxon>Magnetococcales</taxon>
        <taxon>Magnetococcaceae</taxon>
        <taxon>Magnetococcus</taxon>
    </lineage>
</organism>
<dbReference type="AlphaFoldDB" id="A0L570"/>
<dbReference type="EMBL" id="CP000471">
    <property type="protein sequence ID" value="ABK43113.1"/>
    <property type="molecule type" value="Genomic_DNA"/>
</dbReference>
<dbReference type="KEGG" id="mgm:Mmc1_0592"/>
<dbReference type="HOGENOM" id="CLU_1516136_0_0_5"/>
<reference evidence="2" key="1">
    <citation type="journal article" date="2009" name="Appl. Environ. Microbiol.">
        <title>Complete genome sequence of the chemolithoautotrophic marine magnetotactic coccus strain MC-1.</title>
        <authorList>
            <person name="Schubbe S."/>
            <person name="Williams T.J."/>
            <person name="Xie G."/>
            <person name="Kiss H.E."/>
            <person name="Brettin T.S."/>
            <person name="Martinez D."/>
            <person name="Ross C.A."/>
            <person name="Schuler D."/>
            <person name="Cox B.L."/>
            <person name="Nealson K.H."/>
            <person name="Bazylinski D.A."/>
        </authorList>
    </citation>
    <scope>NUCLEOTIDE SEQUENCE [LARGE SCALE GENOMIC DNA]</scope>
    <source>
        <strain evidence="2">ATCC BAA-1437 / JCM 17883 / MC-1</strain>
    </source>
</reference>
<evidence type="ECO:0000313" key="1">
    <source>
        <dbReference type="EMBL" id="ABK43113.1"/>
    </source>
</evidence>
<keyword evidence="2" id="KW-1185">Reference proteome</keyword>
<gene>
    <name evidence="1" type="ordered locus">Mmc1_0592</name>
</gene>
<reference evidence="1 2" key="2">
    <citation type="journal article" date="2012" name="Int. J. Syst. Evol. Microbiol.">
        <title>Magnetococcus marinus gen. nov., sp. nov., a marine, magnetotactic bacterium that represents a novel lineage (Magnetococcaceae fam. nov.; Magnetococcales ord. nov.) at the base of the Alphaproteobacteria.</title>
        <authorList>
            <person name="Bazylinski D.A."/>
            <person name="Williams T.J."/>
            <person name="Lefevre C.T."/>
            <person name="Berg R.J."/>
            <person name="Zhang C.L."/>
            <person name="Bowser S.S."/>
            <person name="Dean A.J."/>
            <person name="Beveridge T.J."/>
        </authorList>
    </citation>
    <scope>NUCLEOTIDE SEQUENCE [LARGE SCALE GENOMIC DNA]</scope>
    <source>
        <strain evidence="2">ATCC BAA-1437 / JCM 17883 / MC-1</strain>
    </source>
</reference>
<sequence length="177" mass="18615">MVVRAPVRVGEGIEMSEQNLSDESTQATVTSEEQQRARRRKLIKGLALCAPMVVTLRPGAALAGGSNSPECFMEGDPKQTLNFGGNAFGGNRCTSDATNDTAVNDNTWSGYIVKDRSEFSGDTSFMTGGTNIATDDCLVFVDGTGTVNNTATGDATGWGNDGAHYLVKSSCWSSLAT</sequence>